<protein>
    <submittedName>
        <fullName evidence="2">Anoctamin-4</fullName>
    </submittedName>
</protein>
<evidence type="ECO:0000259" key="1">
    <source>
        <dbReference type="Pfam" id="PF16178"/>
    </source>
</evidence>
<evidence type="ECO:0000313" key="2">
    <source>
        <dbReference type="EMBL" id="KAJ7340370.1"/>
    </source>
</evidence>
<dbReference type="OrthoDB" id="296386at2759"/>
<dbReference type="InterPro" id="IPR007632">
    <property type="entry name" value="Anoctamin"/>
</dbReference>
<sequence>MAHPSSGGLRARVPASNSDDSRRLDIFADQTPLLDEEAVLSKHHMMEEKTLEIELEHIEVEKKGKERLCFRDGKRFIDYVIVYETPSNEDELKEEEKEKLREKAQKRDKFQQNLLDAGLEIEYEEEVTTKDDKTQTHFWKIHAPWDTLSSTAEEIMMKMPIKESDIQTKNWYEKHVGQNIRNMVDRNNPFEIHDSSIINRRNYFMGYFRKDRLELYVGHQNKDTFFSRTERSRMVEQICNQVRFGDERYDVGFKRLLHEQCITASYPLHLGPEECAQDEHPPITGSV</sequence>
<dbReference type="Pfam" id="PF16178">
    <property type="entry name" value="Anoct_dimer"/>
    <property type="match status" value="1"/>
</dbReference>
<feature type="domain" description="Anoctamin dimerisation" evidence="1">
    <location>
        <begin position="69"/>
        <end position="278"/>
    </location>
</feature>
<accession>A0A9X0CH47</accession>
<dbReference type="PANTHER" id="PTHR12308">
    <property type="entry name" value="ANOCTAMIN"/>
    <property type="match status" value="1"/>
</dbReference>
<dbReference type="AlphaFoldDB" id="A0A9X0CH47"/>
<keyword evidence="3" id="KW-1185">Reference proteome</keyword>
<dbReference type="Proteomes" id="UP001163046">
    <property type="component" value="Unassembled WGS sequence"/>
</dbReference>
<gene>
    <name evidence="2" type="primary">ANO4_4</name>
    <name evidence="2" type="ORF">OS493_003114</name>
</gene>
<dbReference type="PANTHER" id="PTHR12308:SF84">
    <property type="entry name" value="ANOCTAMIN"/>
    <property type="match status" value="1"/>
</dbReference>
<proteinExistence type="predicted"/>
<dbReference type="GO" id="GO:0005254">
    <property type="term" value="F:chloride channel activity"/>
    <property type="evidence" value="ECO:0007669"/>
    <property type="project" value="TreeGrafter"/>
</dbReference>
<reference evidence="2" key="1">
    <citation type="submission" date="2023-01" db="EMBL/GenBank/DDBJ databases">
        <title>Genome assembly of the deep-sea coral Lophelia pertusa.</title>
        <authorList>
            <person name="Herrera S."/>
            <person name="Cordes E."/>
        </authorList>
    </citation>
    <scope>NUCLEOTIDE SEQUENCE</scope>
    <source>
        <strain evidence="2">USNM1676648</strain>
        <tissue evidence="2">Polyp</tissue>
    </source>
</reference>
<organism evidence="2 3">
    <name type="scientific">Desmophyllum pertusum</name>
    <dbReference type="NCBI Taxonomy" id="174260"/>
    <lineage>
        <taxon>Eukaryota</taxon>
        <taxon>Metazoa</taxon>
        <taxon>Cnidaria</taxon>
        <taxon>Anthozoa</taxon>
        <taxon>Hexacorallia</taxon>
        <taxon>Scleractinia</taxon>
        <taxon>Caryophylliina</taxon>
        <taxon>Caryophylliidae</taxon>
        <taxon>Desmophyllum</taxon>
    </lineage>
</organism>
<comment type="caution">
    <text evidence="2">The sequence shown here is derived from an EMBL/GenBank/DDBJ whole genome shotgun (WGS) entry which is preliminary data.</text>
</comment>
<dbReference type="InterPro" id="IPR032394">
    <property type="entry name" value="Anoct_dimer"/>
</dbReference>
<name>A0A9X0CH47_9CNID</name>
<dbReference type="EMBL" id="MU827778">
    <property type="protein sequence ID" value="KAJ7340370.1"/>
    <property type="molecule type" value="Genomic_DNA"/>
</dbReference>
<dbReference type="GO" id="GO:0005886">
    <property type="term" value="C:plasma membrane"/>
    <property type="evidence" value="ECO:0007669"/>
    <property type="project" value="TreeGrafter"/>
</dbReference>
<evidence type="ECO:0000313" key="3">
    <source>
        <dbReference type="Proteomes" id="UP001163046"/>
    </source>
</evidence>
<dbReference type="GO" id="GO:0046983">
    <property type="term" value="F:protein dimerization activity"/>
    <property type="evidence" value="ECO:0007669"/>
    <property type="project" value="InterPro"/>
</dbReference>